<evidence type="ECO:0000313" key="4">
    <source>
        <dbReference type="EMBL" id="TRD20623.1"/>
    </source>
</evidence>
<comment type="caution">
    <text evidence="4">The sequence shown here is derived from an EMBL/GenBank/DDBJ whole genome shotgun (WGS) entry which is preliminary data.</text>
</comment>
<evidence type="ECO:0000256" key="1">
    <source>
        <dbReference type="ARBA" id="ARBA00022679"/>
    </source>
</evidence>
<dbReference type="Proteomes" id="UP000318590">
    <property type="component" value="Unassembled WGS sequence"/>
</dbReference>
<keyword evidence="2" id="KW-0012">Acyltransferase</keyword>
<keyword evidence="1 4" id="KW-0808">Transferase</keyword>
<dbReference type="PANTHER" id="PTHR43877">
    <property type="entry name" value="AMINOALKYLPHOSPHONATE N-ACETYLTRANSFERASE-RELATED-RELATED"/>
    <property type="match status" value="1"/>
</dbReference>
<dbReference type="PROSITE" id="PS51186">
    <property type="entry name" value="GNAT"/>
    <property type="match status" value="1"/>
</dbReference>
<dbReference type="RefSeq" id="WP_142834678.1">
    <property type="nucleotide sequence ID" value="NZ_VFSV01000014.1"/>
</dbReference>
<organism evidence="4 5">
    <name type="scientific">Palleronia caenipelagi</name>
    <dbReference type="NCBI Taxonomy" id="2489174"/>
    <lineage>
        <taxon>Bacteria</taxon>
        <taxon>Pseudomonadati</taxon>
        <taxon>Pseudomonadota</taxon>
        <taxon>Alphaproteobacteria</taxon>
        <taxon>Rhodobacterales</taxon>
        <taxon>Roseobacteraceae</taxon>
        <taxon>Palleronia</taxon>
    </lineage>
</organism>
<dbReference type="OrthoDB" id="9796171at2"/>
<dbReference type="Gene3D" id="3.40.630.30">
    <property type="match status" value="1"/>
</dbReference>
<keyword evidence="5" id="KW-1185">Reference proteome</keyword>
<accession>A0A547Q2K5</accession>
<dbReference type="InterPro" id="IPR000182">
    <property type="entry name" value="GNAT_dom"/>
</dbReference>
<reference evidence="4 5" key="1">
    <citation type="submission" date="2019-06" db="EMBL/GenBank/DDBJ databases">
        <title>Paenimaribius caenipelagi gen. nov., sp. nov., isolated from a tidal flat.</title>
        <authorList>
            <person name="Yoon J.-H."/>
        </authorList>
    </citation>
    <scope>NUCLEOTIDE SEQUENCE [LARGE SCALE GENOMIC DNA]</scope>
    <source>
        <strain evidence="4 5">JBTF-M29</strain>
    </source>
</reference>
<sequence length="145" mass="15501">MTLTVSVTGDLAACHALRRTVFIEEQQVPEELEMDDKDGGALHFLAVLDGTPVGTARVLLSATEAKIGRVCVLAEHRGTGIGKALMHSAMATLRDDPTVTQAVLSAQISALGFYEALGFVAEGPIYDDAGIPHRTMRCDLNRVRP</sequence>
<evidence type="ECO:0000313" key="5">
    <source>
        <dbReference type="Proteomes" id="UP000318590"/>
    </source>
</evidence>
<dbReference type="SUPFAM" id="SSF55729">
    <property type="entry name" value="Acyl-CoA N-acyltransferases (Nat)"/>
    <property type="match status" value="1"/>
</dbReference>
<proteinExistence type="predicted"/>
<dbReference type="CDD" id="cd04301">
    <property type="entry name" value="NAT_SF"/>
    <property type="match status" value="1"/>
</dbReference>
<dbReference type="EMBL" id="VFSV01000014">
    <property type="protein sequence ID" value="TRD20623.1"/>
    <property type="molecule type" value="Genomic_DNA"/>
</dbReference>
<evidence type="ECO:0000256" key="2">
    <source>
        <dbReference type="ARBA" id="ARBA00023315"/>
    </source>
</evidence>
<protein>
    <submittedName>
        <fullName evidence="4">GNAT family N-acetyltransferase</fullName>
    </submittedName>
</protein>
<dbReference type="GO" id="GO:0016747">
    <property type="term" value="F:acyltransferase activity, transferring groups other than amino-acyl groups"/>
    <property type="evidence" value="ECO:0007669"/>
    <property type="project" value="InterPro"/>
</dbReference>
<evidence type="ECO:0000259" key="3">
    <source>
        <dbReference type="PROSITE" id="PS51186"/>
    </source>
</evidence>
<dbReference type="InterPro" id="IPR016181">
    <property type="entry name" value="Acyl_CoA_acyltransferase"/>
</dbReference>
<dbReference type="PANTHER" id="PTHR43877:SF1">
    <property type="entry name" value="ACETYLTRANSFERASE"/>
    <property type="match status" value="1"/>
</dbReference>
<dbReference type="Pfam" id="PF13673">
    <property type="entry name" value="Acetyltransf_10"/>
    <property type="match status" value="1"/>
</dbReference>
<dbReference type="InterPro" id="IPR050832">
    <property type="entry name" value="Bact_Acetyltransf"/>
</dbReference>
<dbReference type="AlphaFoldDB" id="A0A547Q2K5"/>
<feature type="domain" description="N-acetyltransferase" evidence="3">
    <location>
        <begin position="1"/>
        <end position="141"/>
    </location>
</feature>
<gene>
    <name evidence="4" type="ORF">FEV53_10010</name>
</gene>
<name>A0A547Q2K5_9RHOB</name>